<dbReference type="GO" id="GO:0003677">
    <property type="term" value="F:DNA binding"/>
    <property type="evidence" value="ECO:0007669"/>
    <property type="project" value="InterPro"/>
</dbReference>
<evidence type="ECO:0000259" key="1">
    <source>
        <dbReference type="Pfam" id="PF09077"/>
    </source>
</evidence>
<dbReference type="InterPro" id="IPR009084">
    <property type="entry name" value="B_transpositn_C"/>
</dbReference>
<evidence type="ECO:0000259" key="2">
    <source>
        <dbReference type="Pfam" id="PF13401"/>
    </source>
</evidence>
<comment type="caution">
    <text evidence="3">The sequence shown here is derived from an EMBL/GenBank/DDBJ whole genome shotgun (WGS) entry which is preliminary data.</text>
</comment>
<dbReference type="OrthoDB" id="8456465at2"/>
<dbReference type="InterPro" id="IPR010982">
    <property type="entry name" value="Lambda_DNA-bd_dom_sf"/>
</dbReference>
<dbReference type="SUPFAM" id="SSF47681">
    <property type="entry name" value="C-terminal domain of B transposition protein"/>
    <property type="match status" value="1"/>
</dbReference>
<dbReference type="PANTHER" id="PTHR35894:SF5">
    <property type="entry name" value="MU-LIKE PROPHAGE FLUMU DNA TRANSPOSITION PROTEIN B"/>
    <property type="match status" value="1"/>
</dbReference>
<reference evidence="3 6" key="1">
    <citation type="submission" date="2017-11" db="EMBL/GenBank/DDBJ databases">
        <title>Draft genome sequence of Rhizobiales bacterium SY3-13.</title>
        <authorList>
            <person name="Sun C."/>
        </authorList>
    </citation>
    <scope>NUCLEOTIDE SEQUENCE [LARGE SCALE GENOMIC DNA]</scope>
    <source>
        <strain evidence="3 6">SY3-13</strain>
    </source>
</reference>
<evidence type="ECO:0000313" key="6">
    <source>
        <dbReference type="Proteomes" id="UP000229498"/>
    </source>
</evidence>
<keyword evidence="6" id="KW-1185">Reference proteome</keyword>
<dbReference type="RefSeq" id="WP_109792151.1">
    <property type="nucleotide sequence ID" value="NZ_PHIG01000018.1"/>
</dbReference>
<dbReference type="InterPro" id="IPR027417">
    <property type="entry name" value="P-loop_NTPase"/>
</dbReference>
<dbReference type="SUPFAM" id="SSF52540">
    <property type="entry name" value="P-loop containing nucleoside triphosphate hydrolases"/>
    <property type="match status" value="1"/>
</dbReference>
<dbReference type="AlphaFoldDB" id="A0A2M9G0R1"/>
<dbReference type="EMBL" id="PHIG01000025">
    <property type="protein sequence ID" value="PJK30509.1"/>
    <property type="molecule type" value="Genomic_DNA"/>
</dbReference>
<dbReference type="Pfam" id="PF09077">
    <property type="entry name" value="Phage-MuB_C"/>
    <property type="match status" value="1"/>
</dbReference>
<gene>
    <name evidence="5" type="ORF">CVT23_05015</name>
    <name evidence="4" type="ORF">CVT23_06065</name>
    <name evidence="3" type="ORF">CVT23_11935</name>
</gene>
<dbReference type="InterPro" id="IPR049945">
    <property type="entry name" value="AAA_22"/>
</dbReference>
<dbReference type="Pfam" id="PF13401">
    <property type="entry name" value="AAA_22"/>
    <property type="match status" value="1"/>
</dbReference>
<dbReference type="Gene3D" id="1.10.260.40">
    <property type="entry name" value="lambda repressor-like DNA-binding domains"/>
    <property type="match status" value="1"/>
</dbReference>
<sequence>MNAPKDQTLTDAEIEAIRAEAKKLIADENLSHASAARDAGIAAPTMSAWLSGTYTGRNDNVAGKVQLWLASREERKRARSSLPQAPMFVKTRTASSVTDVLQWAQIGPDIVVVAGGAGIGKTTACGHYAGTNPNVWMATMQPSTANVYPMLQVIAQALQLTEKSPTKLPEAIGARVRDTGGLLIVDEAQHLVSKALDQLRSLHDLYGVGIALVGNESVYGRLQGEGRRPEFAQLFSRIGMRFTRGKPWPEDVCELIGAWKVTDPDTVRLLKAVATKPGALRGMTKVLRIASAFANSKGEPLNVTHVSAAWKRLSEDGGDNAQH</sequence>
<feature type="domain" description="ORC1/DEAH AAA+ ATPase" evidence="2">
    <location>
        <begin position="109"/>
        <end position="222"/>
    </location>
</feature>
<evidence type="ECO:0000313" key="4">
    <source>
        <dbReference type="EMBL" id="PJK30509.1"/>
    </source>
</evidence>
<dbReference type="Gene3D" id="1.10.1180.10">
    <property type="entry name" value="B transposition protein, C-terminal domain"/>
    <property type="match status" value="1"/>
</dbReference>
<dbReference type="InterPro" id="IPR036733">
    <property type="entry name" value="B_transposit_C_sf"/>
</dbReference>
<protein>
    <submittedName>
        <fullName evidence="3">DNA transposition protein</fullName>
    </submittedName>
</protein>
<dbReference type="EMBL" id="PHIG01000033">
    <property type="protein sequence ID" value="PJK29307.1"/>
    <property type="molecule type" value="Genomic_DNA"/>
</dbReference>
<dbReference type="GO" id="GO:0006313">
    <property type="term" value="P:DNA transposition"/>
    <property type="evidence" value="ECO:0007669"/>
    <property type="project" value="InterPro"/>
</dbReference>
<feature type="domain" description="B transposition protein C-terminal" evidence="1">
    <location>
        <begin position="236"/>
        <end position="313"/>
    </location>
</feature>
<evidence type="ECO:0000313" key="5">
    <source>
        <dbReference type="EMBL" id="PJK30732.1"/>
    </source>
</evidence>
<evidence type="ECO:0000313" key="3">
    <source>
        <dbReference type="EMBL" id="PJK29307.1"/>
    </source>
</evidence>
<accession>A0A2M9G0R1</accession>
<name>A0A2M9G0R1_9PROT</name>
<dbReference type="InterPro" id="IPR052026">
    <property type="entry name" value="ExeA_AAA_ATPase_DNA-bind"/>
</dbReference>
<proteinExistence type="predicted"/>
<dbReference type="PANTHER" id="PTHR35894">
    <property type="entry name" value="GENERAL SECRETION PATHWAY PROTEIN A-RELATED"/>
    <property type="match status" value="1"/>
</dbReference>
<dbReference type="Proteomes" id="UP000229498">
    <property type="component" value="Unassembled WGS sequence"/>
</dbReference>
<dbReference type="GO" id="GO:0016887">
    <property type="term" value="F:ATP hydrolysis activity"/>
    <property type="evidence" value="ECO:0007669"/>
    <property type="project" value="InterPro"/>
</dbReference>
<dbReference type="EMBL" id="PHIG01000018">
    <property type="protein sequence ID" value="PJK30732.1"/>
    <property type="molecule type" value="Genomic_DNA"/>
</dbReference>
<organism evidence="3 6">
    <name type="scientific">Minwuia thermotolerans</name>
    <dbReference type="NCBI Taxonomy" id="2056226"/>
    <lineage>
        <taxon>Bacteria</taxon>
        <taxon>Pseudomonadati</taxon>
        <taxon>Pseudomonadota</taxon>
        <taxon>Alphaproteobacteria</taxon>
        <taxon>Minwuiales</taxon>
        <taxon>Minwuiaceae</taxon>
        <taxon>Minwuia</taxon>
    </lineage>
</organism>